<reference evidence="2 3" key="1">
    <citation type="submission" date="2023-07" db="EMBL/GenBank/DDBJ databases">
        <title>Genomic Encyclopedia of Type Strains, Phase IV (KMG-IV): sequencing the most valuable type-strain genomes for metagenomic binning, comparative biology and taxonomic classification.</title>
        <authorList>
            <person name="Goeker M."/>
        </authorList>
    </citation>
    <scope>NUCLEOTIDE SEQUENCE [LARGE SCALE GENOMIC DNA]</scope>
    <source>
        <strain evidence="2 3">DSM 19619</strain>
    </source>
</reference>
<gene>
    <name evidence="2" type="ORF">QO011_002816</name>
</gene>
<evidence type="ECO:0000313" key="3">
    <source>
        <dbReference type="Proteomes" id="UP001242480"/>
    </source>
</evidence>
<keyword evidence="3" id="KW-1185">Reference proteome</keyword>
<evidence type="ECO:0000313" key="2">
    <source>
        <dbReference type="EMBL" id="MDQ0469800.1"/>
    </source>
</evidence>
<dbReference type="Proteomes" id="UP001242480">
    <property type="component" value="Unassembled WGS sequence"/>
</dbReference>
<evidence type="ECO:0000259" key="1">
    <source>
        <dbReference type="Pfam" id="PF12728"/>
    </source>
</evidence>
<sequence length="154" mass="17057">MTRALLVTQKAVVPSEQDVTLARESSRVLSRHLAGGDVVNLAMSDADQTEMVVLPIGAARLLLEMLTQMAQGNPVILMPFHAELTTQQAAEHLNVSRPFLIALLEKGEIAFRKVGTHRRVLFRDLLAYKRKTDAARLQALDELAEEAQKLNLGY</sequence>
<dbReference type="InterPro" id="IPR041657">
    <property type="entry name" value="HTH_17"/>
</dbReference>
<feature type="domain" description="Helix-turn-helix" evidence="1">
    <location>
        <begin position="84"/>
        <end position="131"/>
    </location>
</feature>
<name>A0ABU0J873_9HYPH</name>
<proteinExistence type="predicted"/>
<dbReference type="RefSeq" id="WP_307272870.1">
    <property type="nucleotide sequence ID" value="NZ_JAUSVX010000004.1"/>
</dbReference>
<dbReference type="EMBL" id="JAUSVX010000004">
    <property type="protein sequence ID" value="MDQ0469800.1"/>
    <property type="molecule type" value="Genomic_DNA"/>
</dbReference>
<dbReference type="NCBIfam" id="TIGR01764">
    <property type="entry name" value="excise"/>
    <property type="match status" value="1"/>
</dbReference>
<dbReference type="Pfam" id="PF12728">
    <property type="entry name" value="HTH_17"/>
    <property type="match status" value="1"/>
</dbReference>
<protein>
    <submittedName>
        <fullName evidence="2">Excisionase family DNA binding protein</fullName>
    </submittedName>
</protein>
<accession>A0ABU0J873</accession>
<dbReference type="InterPro" id="IPR010093">
    <property type="entry name" value="SinI_DNA-bd"/>
</dbReference>
<comment type="caution">
    <text evidence="2">The sequence shown here is derived from an EMBL/GenBank/DDBJ whole genome shotgun (WGS) entry which is preliminary data.</text>
</comment>
<organism evidence="2 3">
    <name type="scientific">Labrys wisconsinensis</name>
    <dbReference type="NCBI Taxonomy" id="425677"/>
    <lineage>
        <taxon>Bacteria</taxon>
        <taxon>Pseudomonadati</taxon>
        <taxon>Pseudomonadota</taxon>
        <taxon>Alphaproteobacteria</taxon>
        <taxon>Hyphomicrobiales</taxon>
        <taxon>Xanthobacteraceae</taxon>
        <taxon>Labrys</taxon>
    </lineage>
</organism>